<reference evidence="1 2" key="1">
    <citation type="submission" date="2019-03" db="EMBL/GenBank/DDBJ databases">
        <title>Draft Genome Sequence of Duganella callidus sp. nov., a Novel Duganella Species Isolated from Cultivated Soil.</title>
        <authorList>
            <person name="Raths R."/>
            <person name="Peta V."/>
            <person name="Bucking H."/>
        </authorList>
    </citation>
    <scope>NUCLEOTIDE SEQUENCE [LARGE SCALE GENOMIC DNA]</scope>
    <source>
        <strain evidence="1 2">DN04</strain>
    </source>
</reference>
<protein>
    <submittedName>
        <fullName evidence="1">Uncharacterized protein</fullName>
    </submittedName>
</protein>
<accession>A0A4Y9SZI7</accession>
<comment type="caution">
    <text evidence="1">The sequence shown here is derived from an EMBL/GenBank/DDBJ whole genome shotgun (WGS) entry which is preliminary data.</text>
</comment>
<keyword evidence="2" id="KW-1185">Reference proteome</keyword>
<dbReference type="RefSeq" id="WP_135200003.1">
    <property type="nucleotide sequence ID" value="NZ_SPVG01000025.1"/>
</dbReference>
<organism evidence="1 2">
    <name type="scientific">Duganella callida</name>
    <dbReference type="NCBI Taxonomy" id="2561932"/>
    <lineage>
        <taxon>Bacteria</taxon>
        <taxon>Pseudomonadati</taxon>
        <taxon>Pseudomonadota</taxon>
        <taxon>Betaproteobacteria</taxon>
        <taxon>Burkholderiales</taxon>
        <taxon>Oxalobacteraceae</taxon>
        <taxon>Telluria group</taxon>
        <taxon>Duganella</taxon>
    </lineage>
</organism>
<dbReference type="OrthoDB" id="8762718at2"/>
<dbReference type="Proteomes" id="UP000297729">
    <property type="component" value="Unassembled WGS sequence"/>
</dbReference>
<sequence length="68" mass="7516">MQTYLPEGIAAFRAYATAAAEEHESAHELAQCAKIEKYDLLASDLFARVNEAHAKTIAAFKAVERFKS</sequence>
<dbReference type="AlphaFoldDB" id="A0A4Y9SZI7"/>
<gene>
    <name evidence="1" type="ORF">E4L98_02550</name>
</gene>
<evidence type="ECO:0000313" key="1">
    <source>
        <dbReference type="EMBL" id="TFW30156.1"/>
    </source>
</evidence>
<evidence type="ECO:0000313" key="2">
    <source>
        <dbReference type="Proteomes" id="UP000297729"/>
    </source>
</evidence>
<dbReference type="EMBL" id="SPVG01000025">
    <property type="protein sequence ID" value="TFW30156.1"/>
    <property type="molecule type" value="Genomic_DNA"/>
</dbReference>
<name>A0A4Y9SZI7_9BURK</name>
<proteinExistence type="predicted"/>